<dbReference type="PANTHER" id="PTHR34297">
    <property type="entry name" value="HYPOTHETICAL CYTOSOLIC PROTEIN-RELATED"/>
    <property type="match status" value="1"/>
</dbReference>
<dbReference type="InterPro" id="IPR005531">
    <property type="entry name" value="Asp23"/>
</dbReference>
<keyword evidence="3" id="KW-1185">Reference proteome</keyword>
<dbReference type="Pfam" id="PF03780">
    <property type="entry name" value="Asp23"/>
    <property type="match status" value="1"/>
</dbReference>
<evidence type="ECO:0000313" key="2">
    <source>
        <dbReference type="EMBL" id="OAA31724.1"/>
    </source>
</evidence>
<dbReference type="PANTHER" id="PTHR34297:SF2">
    <property type="entry name" value="ASP23_GLS24 FAMILY ENVELOPE STRESS RESPONSE PROTEIN"/>
    <property type="match status" value="1"/>
</dbReference>
<comment type="similarity">
    <text evidence="1">Belongs to the asp23 family.</text>
</comment>
<dbReference type="PATRIC" id="fig|1453497.3.peg.505"/>
<protein>
    <recommendedName>
        <fullName evidence="4">Alkaline-shock protein</fullName>
    </recommendedName>
</protein>
<reference evidence="2 3" key="1">
    <citation type="submission" date="2014-02" db="EMBL/GenBank/DDBJ databases">
        <title>Kosmotoga genome sequencing.</title>
        <authorList>
            <person name="Pollo S.M."/>
            <person name="Charchuk R."/>
            <person name="Nesbo C.L."/>
        </authorList>
    </citation>
    <scope>NUCLEOTIDE SEQUENCE [LARGE SCALE GENOMIC DNA]</scope>
    <source>
        <strain evidence="2 3">S304</strain>
    </source>
</reference>
<proteinExistence type="inferred from homology"/>
<evidence type="ECO:0008006" key="4">
    <source>
        <dbReference type="Google" id="ProtNLM"/>
    </source>
</evidence>
<evidence type="ECO:0000313" key="3">
    <source>
        <dbReference type="Proteomes" id="UP000077339"/>
    </source>
</evidence>
<dbReference type="STRING" id="1453497.AT15_02545"/>
<dbReference type="AlphaFoldDB" id="A0A182C7Q9"/>
<gene>
    <name evidence="2" type="ORF">AT15_02545</name>
</gene>
<sequence length="130" mass="14824">MNFDETELGKVEISDPVIRDLAVHSYMEFNGLNFTDQKAKKEAKAAVDIEVEDSDTGKKQIKINVSTKVKYGESIPEYARNLQRKLKEDVENLSGLEVSEVYVKVLDVEEVIERKPEEVSETEEDEEEGK</sequence>
<dbReference type="OrthoDB" id="47517at2"/>
<dbReference type="Proteomes" id="UP000077339">
    <property type="component" value="Unassembled WGS sequence"/>
</dbReference>
<dbReference type="RefSeq" id="WP_068345279.1">
    <property type="nucleotide sequence ID" value="NZ_JFHK01000002.1"/>
</dbReference>
<accession>A0A182C7Q9</accession>
<comment type="caution">
    <text evidence="2">The sequence shown here is derived from an EMBL/GenBank/DDBJ whole genome shotgun (WGS) entry which is preliminary data.</text>
</comment>
<dbReference type="EMBL" id="JFHK01000002">
    <property type="protein sequence ID" value="OAA31724.1"/>
    <property type="molecule type" value="Genomic_DNA"/>
</dbReference>
<organism evidence="2 3">
    <name type="scientific">Kosmotoga arenicorallina S304</name>
    <dbReference type="NCBI Taxonomy" id="1453497"/>
    <lineage>
        <taxon>Bacteria</taxon>
        <taxon>Thermotogati</taxon>
        <taxon>Thermotogota</taxon>
        <taxon>Thermotogae</taxon>
        <taxon>Kosmotogales</taxon>
        <taxon>Kosmotogaceae</taxon>
        <taxon>Kosmotoga</taxon>
    </lineage>
</organism>
<evidence type="ECO:0000256" key="1">
    <source>
        <dbReference type="ARBA" id="ARBA00005721"/>
    </source>
</evidence>
<name>A0A182C7Q9_9BACT</name>